<gene>
    <name evidence="1" type="ORF">OWV82_019086</name>
</gene>
<accession>A0ACC1XD88</accession>
<organism evidence="1 2">
    <name type="scientific">Melia azedarach</name>
    <name type="common">Chinaberry tree</name>
    <dbReference type="NCBI Taxonomy" id="155640"/>
    <lineage>
        <taxon>Eukaryota</taxon>
        <taxon>Viridiplantae</taxon>
        <taxon>Streptophyta</taxon>
        <taxon>Embryophyta</taxon>
        <taxon>Tracheophyta</taxon>
        <taxon>Spermatophyta</taxon>
        <taxon>Magnoliopsida</taxon>
        <taxon>eudicotyledons</taxon>
        <taxon>Gunneridae</taxon>
        <taxon>Pentapetalae</taxon>
        <taxon>rosids</taxon>
        <taxon>malvids</taxon>
        <taxon>Sapindales</taxon>
        <taxon>Meliaceae</taxon>
        <taxon>Melia</taxon>
    </lineage>
</organism>
<evidence type="ECO:0000313" key="2">
    <source>
        <dbReference type="Proteomes" id="UP001164539"/>
    </source>
</evidence>
<evidence type="ECO:0000313" key="1">
    <source>
        <dbReference type="EMBL" id="KAJ4709271.1"/>
    </source>
</evidence>
<proteinExistence type="predicted"/>
<reference evidence="1 2" key="1">
    <citation type="journal article" date="2023" name="Science">
        <title>Complex scaffold remodeling in plant triterpene biosynthesis.</title>
        <authorList>
            <person name="De La Pena R."/>
            <person name="Hodgson H."/>
            <person name="Liu J.C."/>
            <person name="Stephenson M.J."/>
            <person name="Martin A.C."/>
            <person name="Owen C."/>
            <person name="Harkess A."/>
            <person name="Leebens-Mack J."/>
            <person name="Jimenez L.E."/>
            <person name="Osbourn A."/>
            <person name="Sattely E.S."/>
        </authorList>
    </citation>
    <scope>NUCLEOTIDE SEQUENCE [LARGE SCALE GENOMIC DNA]</scope>
    <source>
        <strain evidence="2">cv. JPN11</strain>
        <tissue evidence="1">Leaf</tissue>
    </source>
</reference>
<name>A0ACC1XD88_MELAZ</name>
<protein>
    <submittedName>
        <fullName evidence="1">Uncharacterized protein</fullName>
    </submittedName>
</protein>
<sequence length="772" mass="86318">MGCSTSKLDDEEAVQLCKDRKRFIKQAVEQRTRFASGHLAYIQSLKRVSAALRDYVEGDEPREFLLDSFITPSFTPVKKTSSGFISISPTSFTPAQIQSKPNSTLKVNYLRSGGNPAVSVEERPPSPETVRVQSYSPNHQFGFDGFFAMQSSPMNSSFFSYSPNNRPNIPPPSPQNSQWDFFWNPFSSLDYYGYPTRSSLDQTTLDDEVRGLRQVREEEGIPDLEEDVTEHEESENKVHITEEKAKVDKNCAREEVIVEDCDDDDEDDDDDDEEEEEEIDGGSHVELDVKGLQSQGRTSIEVSRSQTAGQVDVSNQEMAVGDQEAKEETPGFTVYVNRRPTSMAEVIKDLEAQFTVVCNAASEVSALLEASRAQHSATSNELTAVKMLNPVALFRSASSRSSSSRFLINSSSSRDEGYESSSDFSDESCLFSCSHQSTLDRLYAWEKKLYEEVRSGEKIRIAYDKKCAQLRNQDVKGDDPGAVDKTRVGIRDLHTQINVSIHSIEAISKRIETLRDEELQPQLVELIQGLARMWKAMAESHQSQKRTLDEAKLLLAGTPSKLNGKRHSSMSVTEPHSLARSAANLETELRNWRACFELWITSQRSYMHALTGWLLRCMSCDSDLSKLPFSPRRSSGTLPIFGLCIQWSRFLDGIRETPVLEGLDFFAAGMGSIYAQQQREDSHRTPVGSKRFTTGFLDEPGGNMEVVEVGQVEEVMTTEKMAEVAIRVLCAGMSVAMSSLAEFAISSADGYTEIVNQWENTKCSQSSGREKT</sequence>
<keyword evidence="2" id="KW-1185">Reference proteome</keyword>
<dbReference type="Proteomes" id="UP001164539">
    <property type="component" value="Chromosome 10"/>
</dbReference>
<dbReference type="EMBL" id="CM051403">
    <property type="protein sequence ID" value="KAJ4709271.1"/>
    <property type="molecule type" value="Genomic_DNA"/>
</dbReference>
<comment type="caution">
    <text evidence="1">The sequence shown here is derived from an EMBL/GenBank/DDBJ whole genome shotgun (WGS) entry which is preliminary data.</text>
</comment>